<keyword evidence="5" id="KW-0732">Signal</keyword>
<dbReference type="OrthoDB" id="62120at2759"/>
<evidence type="ECO:0000256" key="5">
    <source>
        <dbReference type="SAM" id="SignalP"/>
    </source>
</evidence>
<comment type="similarity">
    <text evidence="1 4">Belongs to the glycosyl hydrolase 5 (cellulase A) family.</text>
</comment>
<dbReference type="AlphaFoldDB" id="A0A4T0FFV1"/>
<dbReference type="Pfam" id="PF00150">
    <property type="entry name" value="Cellulase"/>
    <property type="match status" value="1"/>
</dbReference>
<organism evidence="7 8">
    <name type="scientific">Wallemia hederae</name>
    <dbReference type="NCBI Taxonomy" id="1540922"/>
    <lineage>
        <taxon>Eukaryota</taxon>
        <taxon>Fungi</taxon>
        <taxon>Dikarya</taxon>
        <taxon>Basidiomycota</taxon>
        <taxon>Wallemiomycotina</taxon>
        <taxon>Wallemiomycetes</taxon>
        <taxon>Wallemiales</taxon>
        <taxon>Wallemiaceae</taxon>
        <taxon>Wallemia</taxon>
    </lineage>
</organism>
<proteinExistence type="inferred from homology"/>
<evidence type="ECO:0000259" key="6">
    <source>
        <dbReference type="Pfam" id="PF00150"/>
    </source>
</evidence>
<protein>
    <recommendedName>
        <fullName evidence="6">Glycoside hydrolase family 5 domain-containing protein</fullName>
    </recommendedName>
</protein>
<keyword evidence="2 4" id="KW-0378">Hydrolase</keyword>
<sequence length="416" mass="47061">MKIQLCISALLALVAAKPLQRRYGDLIRGKLTREQVNIGGLLVLEPWITPSIFDNTGNPAIVDEWTFGQYQDHSQAEAAINNHLETFMTQDDFQQIKNAGLTHVRIPVGYWALEVQGGEPYIMANRFAKLQQIVGWCRDLDLKVWIDLHGAPGSQNGLDNSGIRTDNVLWHTDQNNVERSYNYIQILTDEFTKPTYGGIVEAIELLNEPQASSHPEMLPTLKSFYQNGYNIVSKKTAMAIHDAFLGPEQWNGFLTSPQAENVYLDTHKYQVFSDQQLQQTDDQRRGAICAYKGQFAEHTANQHWVITGEWTLATTDCAKYLNGRGIGARYDGSYSGSSYIGSCQGKSGNGDDWSEDYKNQLRDMWNTQIDAFENGGRGYYFWTWKNEVAADWSYKRLMELGIIPQDANAYQHGICG</sequence>
<evidence type="ECO:0000256" key="4">
    <source>
        <dbReference type="RuleBase" id="RU361153"/>
    </source>
</evidence>
<dbReference type="GO" id="GO:0009251">
    <property type="term" value="P:glucan catabolic process"/>
    <property type="evidence" value="ECO:0007669"/>
    <property type="project" value="TreeGrafter"/>
</dbReference>
<comment type="caution">
    <text evidence="7">The sequence shown here is derived from an EMBL/GenBank/DDBJ whole genome shotgun (WGS) entry which is preliminary data.</text>
</comment>
<dbReference type="SUPFAM" id="SSF51445">
    <property type="entry name" value="(Trans)glycosidases"/>
    <property type="match status" value="1"/>
</dbReference>
<feature type="domain" description="Glycoside hydrolase family 5" evidence="6">
    <location>
        <begin position="86"/>
        <end position="315"/>
    </location>
</feature>
<accession>A0A4T0FFV1</accession>
<dbReference type="PANTHER" id="PTHR31297">
    <property type="entry name" value="GLUCAN ENDO-1,6-BETA-GLUCOSIDASE B"/>
    <property type="match status" value="1"/>
</dbReference>
<feature type="chain" id="PRO_5020361091" description="Glycoside hydrolase family 5 domain-containing protein" evidence="5">
    <location>
        <begin position="17"/>
        <end position="416"/>
    </location>
</feature>
<dbReference type="InterPro" id="IPR017853">
    <property type="entry name" value="GH"/>
</dbReference>
<name>A0A4T0FFV1_9BASI</name>
<keyword evidence="8" id="KW-1185">Reference proteome</keyword>
<evidence type="ECO:0000313" key="8">
    <source>
        <dbReference type="Proteomes" id="UP000310189"/>
    </source>
</evidence>
<dbReference type="GO" id="GO:0008422">
    <property type="term" value="F:beta-glucosidase activity"/>
    <property type="evidence" value="ECO:0007669"/>
    <property type="project" value="TreeGrafter"/>
</dbReference>
<evidence type="ECO:0000256" key="3">
    <source>
        <dbReference type="ARBA" id="ARBA00023295"/>
    </source>
</evidence>
<dbReference type="Proteomes" id="UP000310189">
    <property type="component" value="Unassembled WGS sequence"/>
</dbReference>
<dbReference type="Gene3D" id="3.20.20.80">
    <property type="entry name" value="Glycosidases"/>
    <property type="match status" value="1"/>
</dbReference>
<dbReference type="InterPro" id="IPR001547">
    <property type="entry name" value="Glyco_hydro_5"/>
</dbReference>
<evidence type="ECO:0000256" key="2">
    <source>
        <dbReference type="ARBA" id="ARBA00022801"/>
    </source>
</evidence>
<evidence type="ECO:0000256" key="1">
    <source>
        <dbReference type="ARBA" id="ARBA00005641"/>
    </source>
</evidence>
<reference evidence="7 8" key="1">
    <citation type="submission" date="2019-03" db="EMBL/GenBank/DDBJ databases">
        <title>Sequencing 23 genomes of Wallemia ichthyophaga.</title>
        <authorList>
            <person name="Gostincar C."/>
        </authorList>
    </citation>
    <scope>NUCLEOTIDE SEQUENCE [LARGE SCALE GENOMIC DNA]</scope>
    <source>
        <strain evidence="7 8">EXF-5753</strain>
    </source>
</reference>
<dbReference type="GO" id="GO:0009986">
    <property type="term" value="C:cell surface"/>
    <property type="evidence" value="ECO:0007669"/>
    <property type="project" value="TreeGrafter"/>
</dbReference>
<gene>
    <name evidence="7" type="ORF">E3P99_03766</name>
</gene>
<dbReference type="GO" id="GO:0005576">
    <property type="term" value="C:extracellular region"/>
    <property type="evidence" value="ECO:0007669"/>
    <property type="project" value="TreeGrafter"/>
</dbReference>
<dbReference type="EMBL" id="SPNW01000087">
    <property type="protein sequence ID" value="TIA86195.1"/>
    <property type="molecule type" value="Genomic_DNA"/>
</dbReference>
<dbReference type="InterPro" id="IPR050386">
    <property type="entry name" value="Glycosyl_hydrolase_5"/>
</dbReference>
<feature type="signal peptide" evidence="5">
    <location>
        <begin position="1"/>
        <end position="16"/>
    </location>
</feature>
<evidence type="ECO:0000313" key="7">
    <source>
        <dbReference type="EMBL" id="TIA86195.1"/>
    </source>
</evidence>
<dbReference type="PANTHER" id="PTHR31297:SF42">
    <property type="entry name" value="GLYCOSIDE HYDROLASE FAMILY 5 DOMAIN-CONTAINING PROTEIN"/>
    <property type="match status" value="1"/>
</dbReference>
<keyword evidence="3 4" id="KW-0326">Glycosidase</keyword>